<dbReference type="EMBL" id="JBBPBN010000019">
    <property type="protein sequence ID" value="KAK9018084.1"/>
    <property type="molecule type" value="Genomic_DNA"/>
</dbReference>
<evidence type="ECO:0000313" key="2">
    <source>
        <dbReference type="Proteomes" id="UP001396334"/>
    </source>
</evidence>
<reference evidence="1 2" key="1">
    <citation type="journal article" date="2024" name="G3 (Bethesda)">
        <title>Genome assembly of Hibiscus sabdariffa L. provides insights into metabolisms of medicinal natural products.</title>
        <authorList>
            <person name="Kim T."/>
        </authorList>
    </citation>
    <scope>NUCLEOTIDE SEQUENCE [LARGE SCALE GENOMIC DNA]</scope>
    <source>
        <strain evidence="1">TK-2024</strain>
        <tissue evidence="1">Old leaves</tissue>
    </source>
</reference>
<name>A0ABR2RZC6_9ROSI</name>
<protein>
    <submittedName>
        <fullName evidence="1">Uncharacterized protein</fullName>
    </submittedName>
</protein>
<proteinExistence type="predicted"/>
<gene>
    <name evidence="1" type="ORF">V6N11_001068</name>
</gene>
<keyword evidence="2" id="KW-1185">Reference proteome</keyword>
<organism evidence="1 2">
    <name type="scientific">Hibiscus sabdariffa</name>
    <name type="common">roselle</name>
    <dbReference type="NCBI Taxonomy" id="183260"/>
    <lineage>
        <taxon>Eukaryota</taxon>
        <taxon>Viridiplantae</taxon>
        <taxon>Streptophyta</taxon>
        <taxon>Embryophyta</taxon>
        <taxon>Tracheophyta</taxon>
        <taxon>Spermatophyta</taxon>
        <taxon>Magnoliopsida</taxon>
        <taxon>eudicotyledons</taxon>
        <taxon>Gunneridae</taxon>
        <taxon>Pentapetalae</taxon>
        <taxon>rosids</taxon>
        <taxon>malvids</taxon>
        <taxon>Malvales</taxon>
        <taxon>Malvaceae</taxon>
        <taxon>Malvoideae</taxon>
        <taxon>Hibiscus</taxon>
    </lineage>
</organism>
<evidence type="ECO:0000313" key="1">
    <source>
        <dbReference type="EMBL" id="KAK9018084.1"/>
    </source>
</evidence>
<dbReference type="Proteomes" id="UP001396334">
    <property type="component" value="Unassembled WGS sequence"/>
</dbReference>
<comment type="caution">
    <text evidence="1">The sequence shown here is derived from an EMBL/GenBank/DDBJ whole genome shotgun (WGS) entry which is preliminary data.</text>
</comment>
<sequence length="124" mass="14249">MRRGCVFNMFALCGYEPPLQPKHRKAGRRVLKRMVVFICLLWQKHVLSKQLMLSAVDTRTKQISEVRLVGSMVQLQKIFLQDSICMPMVVHYTTVTSPLHYIESIEPNFTCSNGQPMSSHQPLS</sequence>
<accession>A0ABR2RZC6</accession>